<comment type="caution">
    <text evidence="3">The sequence shown here is derived from an EMBL/GenBank/DDBJ whole genome shotgun (WGS) entry which is preliminary data.</text>
</comment>
<dbReference type="OrthoDB" id="331252at2"/>
<gene>
    <name evidence="2" type="ORF">CH367_06560</name>
    <name evidence="3" type="ORF">EHQ76_15110</name>
</gene>
<reference evidence="3 5" key="2">
    <citation type="journal article" date="2019" name="PLoS Negl. Trop. Dis.">
        <title>Revisiting the worldwide diversity of Leptospira species in the environment.</title>
        <authorList>
            <person name="Vincent A.T."/>
            <person name="Schiettekatte O."/>
            <person name="Bourhy P."/>
            <person name="Veyrier F.J."/>
            <person name="Picardeau M."/>
        </authorList>
    </citation>
    <scope>NUCLEOTIDE SEQUENCE [LARGE SCALE GENOMIC DNA]</scope>
    <source>
        <strain evidence="3 5">201702444</strain>
    </source>
</reference>
<dbReference type="AlphaFoldDB" id="A0A2M9Z2P7"/>
<reference evidence="2 4" key="1">
    <citation type="submission" date="2017-07" db="EMBL/GenBank/DDBJ databases">
        <title>Leptospira spp. isolated from tropical soils.</title>
        <authorList>
            <person name="Thibeaux R."/>
            <person name="Iraola G."/>
            <person name="Ferres I."/>
            <person name="Bierque E."/>
            <person name="Girault D."/>
            <person name="Soupe-Gilbert M.-E."/>
            <person name="Picardeau M."/>
            <person name="Goarant C."/>
        </authorList>
    </citation>
    <scope>NUCLEOTIDE SEQUENCE [LARGE SCALE GENOMIC DNA]</scope>
    <source>
        <strain evidence="2 4">FH4-C-A1</strain>
    </source>
</reference>
<keyword evidence="1" id="KW-1133">Transmembrane helix</keyword>
<feature type="transmembrane region" description="Helical" evidence="1">
    <location>
        <begin position="35"/>
        <end position="57"/>
    </location>
</feature>
<dbReference type="EMBL" id="NPDS01000002">
    <property type="protein sequence ID" value="PJZ58048.1"/>
    <property type="molecule type" value="Genomic_DNA"/>
</dbReference>
<evidence type="ECO:0000313" key="3">
    <source>
        <dbReference type="EMBL" id="TGL97462.1"/>
    </source>
</evidence>
<name>A0A2M9Z2P7_9LEPT</name>
<dbReference type="Proteomes" id="UP000231879">
    <property type="component" value="Unassembled WGS sequence"/>
</dbReference>
<keyword evidence="1" id="KW-0812">Transmembrane</keyword>
<dbReference type="EMBL" id="RQGN01000083">
    <property type="protein sequence ID" value="TGL97462.1"/>
    <property type="molecule type" value="Genomic_DNA"/>
</dbReference>
<evidence type="ECO:0000256" key="1">
    <source>
        <dbReference type="SAM" id="Phobius"/>
    </source>
</evidence>
<dbReference type="RefSeq" id="WP_100761684.1">
    <property type="nucleotide sequence ID" value="NZ_NPDS01000002.1"/>
</dbReference>
<keyword evidence="1" id="KW-0472">Membrane</keyword>
<dbReference type="Proteomes" id="UP000298429">
    <property type="component" value="Unassembled WGS sequence"/>
</dbReference>
<keyword evidence="4" id="KW-1185">Reference proteome</keyword>
<evidence type="ECO:0000313" key="2">
    <source>
        <dbReference type="EMBL" id="PJZ58048.1"/>
    </source>
</evidence>
<protein>
    <recommendedName>
        <fullName evidence="6">DUF1145 domain-containing protein</fullName>
    </recommendedName>
</protein>
<accession>A0A2M9Z2P7</accession>
<feature type="transmembrane region" description="Helical" evidence="1">
    <location>
        <begin position="7"/>
        <end position="29"/>
    </location>
</feature>
<organism evidence="3 5">
    <name type="scientific">Leptospira barantonii</name>
    <dbReference type="NCBI Taxonomy" id="2023184"/>
    <lineage>
        <taxon>Bacteria</taxon>
        <taxon>Pseudomonadati</taxon>
        <taxon>Spirochaetota</taxon>
        <taxon>Spirochaetia</taxon>
        <taxon>Leptospirales</taxon>
        <taxon>Leptospiraceae</taxon>
        <taxon>Leptospira</taxon>
    </lineage>
</organism>
<proteinExistence type="predicted"/>
<evidence type="ECO:0000313" key="4">
    <source>
        <dbReference type="Proteomes" id="UP000231879"/>
    </source>
</evidence>
<evidence type="ECO:0000313" key="5">
    <source>
        <dbReference type="Proteomes" id="UP000298429"/>
    </source>
</evidence>
<sequence>MNPLLQAVKIGTVFFWIVVGADVFGFIQMGEPLDFLIKTVGFGTFVVHLVEIAYFWLTFKHKSNNPVLDSLQILVFGVFHMIPLRNKQA</sequence>
<evidence type="ECO:0008006" key="6">
    <source>
        <dbReference type="Google" id="ProtNLM"/>
    </source>
</evidence>